<evidence type="ECO:0008006" key="3">
    <source>
        <dbReference type="Google" id="ProtNLM"/>
    </source>
</evidence>
<evidence type="ECO:0000313" key="2">
    <source>
        <dbReference type="Proteomes" id="UP001230220"/>
    </source>
</evidence>
<name>A0ABU0E716_9FIRM</name>
<dbReference type="Pfam" id="PF16157">
    <property type="entry name" value="DUF4865"/>
    <property type="match status" value="1"/>
</dbReference>
<protein>
    <recommendedName>
        <fullName evidence="3">DUF4865 domain-containing protein</fullName>
    </recommendedName>
</protein>
<comment type="caution">
    <text evidence="1">The sequence shown here is derived from an EMBL/GenBank/DDBJ whole genome shotgun (WGS) entry which is preliminary data.</text>
</comment>
<keyword evidence="2" id="KW-1185">Reference proteome</keyword>
<gene>
    <name evidence="1" type="ORF">J2S15_003451</name>
</gene>
<dbReference type="EMBL" id="JAUSUR010000007">
    <property type="protein sequence ID" value="MDQ0362697.1"/>
    <property type="molecule type" value="Genomic_DNA"/>
</dbReference>
<proteinExistence type="predicted"/>
<accession>A0ABU0E716</accession>
<evidence type="ECO:0000313" key="1">
    <source>
        <dbReference type="EMBL" id="MDQ0362697.1"/>
    </source>
</evidence>
<sequence length="172" mass="20141">MNAMQYKITLPNDYDMNIIKERIYKNGSKTDGFTDLLLKAYLVIDTKVKKQYSPLYIWQGNIGMNKFIFDGFYDNILSSFGWQKINIAIPFIINISNSIKDSRYVLEIGHNIAETDKMKKPTFSKSFDNSLGSLLLYNPDKWKYVEFHFFENKPTNQLGCSQIYQIFHISTQ</sequence>
<organism evidence="1 2">
    <name type="scientific">Breznakia pachnodae</name>
    <dbReference type="NCBI Taxonomy" id="265178"/>
    <lineage>
        <taxon>Bacteria</taxon>
        <taxon>Bacillati</taxon>
        <taxon>Bacillota</taxon>
        <taxon>Erysipelotrichia</taxon>
        <taxon>Erysipelotrichales</taxon>
        <taxon>Erysipelotrichaceae</taxon>
        <taxon>Breznakia</taxon>
    </lineage>
</organism>
<dbReference type="Proteomes" id="UP001230220">
    <property type="component" value="Unassembled WGS sequence"/>
</dbReference>
<dbReference type="InterPro" id="IPR032349">
    <property type="entry name" value="DUF4865"/>
</dbReference>
<reference evidence="1 2" key="1">
    <citation type="submission" date="2023-07" db="EMBL/GenBank/DDBJ databases">
        <title>Genomic Encyclopedia of Type Strains, Phase IV (KMG-IV): sequencing the most valuable type-strain genomes for metagenomic binning, comparative biology and taxonomic classification.</title>
        <authorList>
            <person name="Goeker M."/>
        </authorList>
    </citation>
    <scope>NUCLEOTIDE SEQUENCE [LARGE SCALE GENOMIC DNA]</scope>
    <source>
        <strain evidence="1 2">DSM 16784</strain>
    </source>
</reference>
<dbReference type="RefSeq" id="WP_307410577.1">
    <property type="nucleotide sequence ID" value="NZ_JAUSUR010000007.1"/>
</dbReference>